<keyword evidence="2" id="KW-1185">Reference proteome</keyword>
<reference evidence="1" key="1">
    <citation type="submission" date="2020-07" db="EMBL/GenBank/DDBJ databases">
        <title>Multicomponent nature underlies the extraordinary mechanical properties of spider dragline silk.</title>
        <authorList>
            <person name="Kono N."/>
            <person name="Nakamura H."/>
            <person name="Mori M."/>
            <person name="Yoshida Y."/>
            <person name="Ohtoshi R."/>
            <person name="Malay A.D."/>
            <person name="Moran D.A.P."/>
            <person name="Tomita M."/>
            <person name="Numata K."/>
            <person name="Arakawa K."/>
        </authorList>
    </citation>
    <scope>NUCLEOTIDE SEQUENCE</scope>
</reference>
<protein>
    <submittedName>
        <fullName evidence="1">Uncharacterized transposon-derived protein F54H12.3</fullName>
    </submittedName>
</protein>
<dbReference type="PANTHER" id="PTHR46585:SF1">
    <property type="entry name" value="CHROMO DOMAIN-CONTAINING PROTEIN"/>
    <property type="match status" value="1"/>
</dbReference>
<dbReference type="Proteomes" id="UP000887116">
    <property type="component" value="Unassembled WGS sequence"/>
</dbReference>
<accession>A0A8X6FXM6</accession>
<comment type="caution">
    <text evidence="1">The sequence shown here is derived from an EMBL/GenBank/DDBJ whole genome shotgun (WGS) entry which is preliminary data.</text>
</comment>
<evidence type="ECO:0000313" key="1">
    <source>
        <dbReference type="EMBL" id="GFQ91582.1"/>
    </source>
</evidence>
<dbReference type="PANTHER" id="PTHR46585">
    <property type="entry name" value="INTEGRASE CORE DOMAIN CONTAINING PROTEIN"/>
    <property type="match status" value="1"/>
</dbReference>
<evidence type="ECO:0000313" key="2">
    <source>
        <dbReference type="Proteomes" id="UP000887116"/>
    </source>
</evidence>
<organism evidence="1 2">
    <name type="scientific">Trichonephila clavata</name>
    <name type="common">Joro spider</name>
    <name type="synonym">Nephila clavata</name>
    <dbReference type="NCBI Taxonomy" id="2740835"/>
    <lineage>
        <taxon>Eukaryota</taxon>
        <taxon>Metazoa</taxon>
        <taxon>Ecdysozoa</taxon>
        <taxon>Arthropoda</taxon>
        <taxon>Chelicerata</taxon>
        <taxon>Arachnida</taxon>
        <taxon>Araneae</taxon>
        <taxon>Araneomorphae</taxon>
        <taxon>Entelegynae</taxon>
        <taxon>Araneoidea</taxon>
        <taxon>Nephilidae</taxon>
        <taxon>Trichonephila</taxon>
    </lineage>
</organism>
<gene>
    <name evidence="1" type="primary">F54H12.3_12</name>
    <name evidence="1" type="ORF">TNCT_577501</name>
</gene>
<dbReference type="EMBL" id="BMAO01004004">
    <property type="protein sequence ID" value="GFQ91582.1"/>
    <property type="molecule type" value="Genomic_DNA"/>
</dbReference>
<dbReference type="OrthoDB" id="6430329at2759"/>
<proteinExistence type="predicted"/>
<sequence length="112" mass="13351">MVNLGRLRKLYFNPKEPSSFGSVKRLSKASGVHWHDVQKWLSHQGVYILHKPVLYKFQRRKTIAYGINELRQRDLLDMQKLSRYKKGNRYILTIIDVMSLYLRAFPIKDKKS</sequence>
<dbReference type="AlphaFoldDB" id="A0A8X6FXM6"/>
<name>A0A8X6FXM6_TRICU</name>